<feature type="domain" description="HTH tetR-type" evidence="5">
    <location>
        <begin position="6"/>
        <end position="66"/>
    </location>
</feature>
<proteinExistence type="predicted"/>
<dbReference type="Gene3D" id="1.10.357.10">
    <property type="entry name" value="Tetracycline Repressor, domain 2"/>
    <property type="match status" value="1"/>
</dbReference>
<accession>A0A5C7AIC1</accession>
<gene>
    <name evidence="6" type="ORF">FUA26_15195</name>
</gene>
<comment type="caution">
    <text evidence="6">The sequence shown here is derived from an EMBL/GenBank/DDBJ whole genome shotgun (WGS) entry which is preliminary data.</text>
</comment>
<dbReference type="PRINTS" id="PR00455">
    <property type="entry name" value="HTHTETR"/>
</dbReference>
<keyword evidence="2 4" id="KW-0238">DNA-binding</keyword>
<evidence type="ECO:0000256" key="2">
    <source>
        <dbReference type="ARBA" id="ARBA00023125"/>
    </source>
</evidence>
<dbReference type="OrthoDB" id="9795242at2"/>
<dbReference type="Pfam" id="PF00440">
    <property type="entry name" value="TetR_N"/>
    <property type="match status" value="1"/>
</dbReference>
<organism evidence="6 7">
    <name type="scientific">Seonamhaeicola algicola</name>
    <dbReference type="NCBI Taxonomy" id="1719036"/>
    <lineage>
        <taxon>Bacteria</taxon>
        <taxon>Pseudomonadati</taxon>
        <taxon>Bacteroidota</taxon>
        <taxon>Flavobacteriia</taxon>
        <taxon>Flavobacteriales</taxon>
        <taxon>Flavobacteriaceae</taxon>
    </lineage>
</organism>
<evidence type="ECO:0000313" key="6">
    <source>
        <dbReference type="EMBL" id="TXE06315.1"/>
    </source>
</evidence>
<dbReference type="InterPro" id="IPR009057">
    <property type="entry name" value="Homeodomain-like_sf"/>
</dbReference>
<keyword evidence="7" id="KW-1185">Reference proteome</keyword>
<evidence type="ECO:0000256" key="3">
    <source>
        <dbReference type="ARBA" id="ARBA00023163"/>
    </source>
</evidence>
<keyword evidence="3" id="KW-0804">Transcription</keyword>
<dbReference type="InterPro" id="IPR001647">
    <property type="entry name" value="HTH_TetR"/>
</dbReference>
<evidence type="ECO:0000259" key="5">
    <source>
        <dbReference type="PROSITE" id="PS50977"/>
    </source>
</evidence>
<dbReference type="GO" id="GO:0003677">
    <property type="term" value="F:DNA binding"/>
    <property type="evidence" value="ECO:0007669"/>
    <property type="project" value="UniProtKB-UniRule"/>
</dbReference>
<dbReference type="RefSeq" id="WP_147138075.1">
    <property type="nucleotide sequence ID" value="NZ_VOSC01000033.1"/>
</dbReference>
<dbReference type="EMBL" id="VOSC01000033">
    <property type="protein sequence ID" value="TXE06315.1"/>
    <property type="molecule type" value="Genomic_DNA"/>
</dbReference>
<evidence type="ECO:0000256" key="1">
    <source>
        <dbReference type="ARBA" id="ARBA00023015"/>
    </source>
</evidence>
<evidence type="ECO:0000313" key="7">
    <source>
        <dbReference type="Proteomes" id="UP000321790"/>
    </source>
</evidence>
<sequence length="187" mass="21476">MPRKKQYIEAEVIDKAMHLFLRNGYSNTSIQALEKAMGINMFSIYARFGSKKGVFLACIKAYKEKSKKLLEDLKNADNGVEDIKQLFYKLANSNYTTANQNGCLIVNTHYEFAKKDDQLINAAIEPHLKTFKTIFIEKLRKDPTKNEATIQREANFLMLAKNALVTSCRVSCKNEIEDFIETTFKKI</sequence>
<protein>
    <submittedName>
        <fullName evidence="6">TetR/AcrR family transcriptional regulator</fullName>
    </submittedName>
</protein>
<name>A0A5C7AIC1_9FLAO</name>
<reference evidence="7" key="1">
    <citation type="submission" date="2019-08" db="EMBL/GenBank/DDBJ databases">
        <title>Seonamhaeicola sediminis sp. nov., isolated from marine sediment.</title>
        <authorList>
            <person name="Cao W.R."/>
        </authorList>
    </citation>
    <scope>NUCLEOTIDE SEQUENCE [LARGE SCALE GENOMIC DNA]</scope>
    <source>
        <strain evidence="7">Gy8</strain>
    </source>
</reference>
<feature type="DNA-binding region" description="H-T-H motif" evidence="4">
    <location>
        <begin position="29"/>
        <end position="48"/>
    </location>
</feature>
<dbReference type="AlphaFoldDB" id="A0A5C7AIC1"/>
<keyword evidence="1" id="KW-0805">Transcription regulation</keyword>
<dbReference type="SUPFAM" id="SSF46689">
    <property type="entry name" value="Homeodomain-like"/>
    <property type="match status" value="1"/>
</dbReference>
<dbReference type="PROSITE" id="PS50977">
    <property type="entry name" value="HTH_TETR_2"/>
    <property type="match status" value="1"/>
</dbReference>
<dbReference type="PANTHER" id="PTHR47506:SF1">
    <property type="entry name" value="HTH-TYPE TRANSCRIPTIONAL REGULATOR YJDC"/>
    <property type="match status" value="1"/>
</dbReference>
<dbReference type="PANTHER" id="PTHR47506">
    <property type="entry name" value="TRANSCRIPTIONAL REGULATORY PROTEIN"/>
    <property type="match status" value="1"/>
</dbReference>
<evidence type="ECO:0000256" key="4">
    <source>
        <dbReference type="PROSITE-ProRule" id="PRU00335"/>
    </source>
</evidence>
<dbReference type="Proteomes" id="UP000321790">
    <property type="component" value="Unassembled WGS sequence"/>
</dbReference>